<evidence type="ECO:0000256" key="8">
    <source>
        <dbReference type="ARBA" id="ARBA00043868"/>
    </source>
</evidence>
<dbReference type="GO" id="GO:0006423">
    <property type="term" value="P:cysteinyl-tRNA aminoacylation"/>
    <property type="evidence" value="ECO:0007669"/>
    <property type="project" value="TreeGrafter"/>
</dbReference>
<evidence type="ECO:0000256" key="5">
    <source>
        <dbReference type="ARBA" id="ARBA00022741"/>
    </source>
</evidence>
<dbReference type="Gene3D" id="1.20.120.1910">
    <property type="entry name" value="Cysteine-tRNA ligase, C-terminal anti-codon recognition domain"/>
    <property type="match status" value="1"/>
</dbReference>
<comment type="catalytic activity">
    <reaction evidence="12">
        <text>S-sulfanyl-L-cysteine + L-cysteine = S-disulfanyl-L-cysteine + L-alanine</text>
        <dbReference type="Rhea" id="RHEA:78627"/>
        <dbReference type="ChEBI" id="CHEBI:35235"/>
        <dbReference type="ChEBI" id="CHEBI:57972"/>
        <dbReference type="ChEBI" id="CHEBI:58591"/>
        <dbReference type="ChEBI" id="CHEBI:229465"/>
    </reaction>
    <physiologicalReaction direction="left-to-right" evidence="12">
        <dbReference type="Rhea" id="RHEA:78628"/>
    </physiologicalReaction>
</comment>
<keyword evidence="3" id="KW-0436">Ligase</keyword>
<dbReference type="InterPro" id="IPR014729">
    <property type="entry name" value="Rossmann-like_a/b/a_fold"/>
</dbReference>
<comment type="catalytic activity">
    <reaction evidence="13">
        <text>S-sulfanyl-L-cysteine + tRNA(Cys) + ATP = (S)-sulfanyl-L-cysteinyl-tRNA(Cys) + AMP + diphosphate</text>
        <dbReference type="Rhea" id="RHEA:78647"/>
        <dbReference type="Rhea" id="RHEA-COMP:9661"/>
        <dbReference type="Rhea" id="RHEA-COMP:19119"/>
        <dbReference type="ChEBI" id="CHEBI:30616"/>
        <dbReference type="ChEBI" id="CHEBI:33019"/>
        <dbReference type="ChEBI" id="CHEBI:58591"/>
        <dbReference type="ChEBI" id="CHEBI:78442"/>
        <dbReference type="ChEBI" id="CHEBI:229520"/>
        <dbReference type="ChEBI" id="CHEBI:456215"/>
    </reaction>
    <physiologicalReaction direction="left-to-right" evidence="13">
        <dbReference type="Rhea" id="RHEA:78648"/>
    </physiologicalReaction>
</comment>
<dbReference type="Pfam" id="PF01406">
    <property type="entry name" value="tRNA-synt_1e"/>
    <property type="match status" value="1"/>
</dbReference>
<dbReference type="GO" id="GO:0005524">
    <property type="term" value="F:ATP binding"/>
    <property type="evidence" value="ECO:0007669"/>
    <property type="project" value="UniProtKB-KW"/>
</dbReference>
<evidence type="ECO:0000256" key="4">
    <source>
        <dbReference type="ARBA" id="ARBA00022723"/>
    </source>
</evidence>
<feature type="compositionally biased region" description="Low complexity" evidence="15">
    <location>
        <begin position="454"/>
        <end position="466"/>
    </location>
</feature>
<protein>
    <recommendedName>
        <fullName evidence="16">tRNA synthetases class I catalytic domain-containing protein</fullName>
    </recommendedName>
</protein>
<dbReference type="InterPro" id="IPR032678">
    <property type="entry name" value="tRNA-synt_1_cat_dom"/>
</dbReference>
<evidence type="ECO:0000313" key="17">
    <source>
        <dbReference type="EMBL" id="CAD7224833.1"/>
    </source>
</evidence>
<evidence type="ECO:0000256" key="6">
    <source>
        <dbReference type="ARBA" id="ARBA00022833"/>
    </source>
</evidence>
<comment type="catalytic activity">
    <reaction evidence="14">
        <text>tRNA(Cys) + L-cysteine + ATP = L-cysteinyl-tRNA(Cys) + AMP + diphosphate</text>
        <dbReference type="Rhea" id="RHEA:17773"/>
        <dbReference type="Rhea" id="RHEA-COMP:9661"/>
        <dbReference type="Rhea" id="RHEA-COMP:9679"/>
        <dbReference type="ChEBI" id="CHEBI:30616"/>
        <dbReference type="ChEBI" id="CHEBI:33019"/>
        <dbReference type="ChEBI" id="CHEBI:35235"/>
        <dbReference type="ChEBI" id="CHEBI:78442"/>
        <dbReference type="ChEBI" id="CHEBI:78517"/>
        <dbReference type="ChEBI" id="CHEBI:456215"/>
        <dbReference type="EC" id="6.1.1.16"/>
    </reaction>
    <physiologicalReaction direction="right-to-left" evidence="14">
        <dbReference type="Rhea" id="RHEA:17775"/>
    </physiologicalReaction>
</comment>
<proteinExistence type="inferred from homology"/>
<organism evidence="17">
    <name type="scientific">Cyprideis torosa</name>
    <dbReference type="NCBI Taxonomy" id="163714"/>
    <lineage>
        <taxon>Eukaryota</taxon>
        <taxon>Metazoa</taxon>
        <taxon>Ecdysozoa</taxon>
        <taxon>Arthropoda</taxon>
        <taxon>Crustacea</taxon>
        <taxon>Oligostraca</taxon>
        <taxon>Ostracoda</taxon>
        <taxon>Podocopa</taxon>
        <taxon>Podocopida</taxon>
        <taxon>Cytherocopina</taxon>
        <taxon>Cytheroidea</taxon>
        <taxon>Cytherideidae</taxon>
        <taxon>Cyprideis</taxon>
    </lineage>
</organism>
<keyword evidence="4" id="KW-0479">Metal-binding</keyword>
<evidence type="ECO:0000256" key="10">
    <source>
        <dbReference type="ARBA" id="ARBA00047499"/>
    </source>
</evidence>
<reference evidence="17" key="1">
    <citation type="submission" date="2020-11" db="EMBL/GenBank/DDBJ databases">
        <authorList>
            <person name="Tran Van P."/>
        </authorList>
    </citation>
    <scope>NUCLEOTIDE SEQUENCE</scope>
</reference>
<dbReference type="Gene3D" id="3.40.50.620">
    <property type="entry name" value="HUPs"/>
    <property type="match status" value="1"/>
</dbReference>
<keyword evidence="6" id="KW-0862">Zinc</keyword>
<feature type="region of interest" description="Disordered" evidence="15">
    <location>
        <begin position="450"/>
        <end position="472"/>
    </location>
</feature>
<dbReference type="PANTHER" id="PTHR10890">
    <property type="entry name" value="CYSTEINYL-TRNA SYNTHETASE"/>
    <property type="match status" value="1"/>
</dbReference>
<comment type="function">
    <text evidence="8">Mitochondrial cysteine-specific aminoacyl-tRNA synthetase that catalyzes the ATP-dependent ligation of cysteine to tRNA(Cys).</text>
</comment>
<dbReference type="AlphaFoldDB" id="A0A7R8W8K4"/>
<evidence type="ECO:0000256" key="2">
    <source>
        <dbReference type="ARBA" id="ARBA00005594"/>
    </source>
</evidence>
<comment type="cofactor">
    <cofactor evidence="1">
        <name>Zn(2+)</name>
        <dbReference type="ChEBI" id="CHEBI:29105"/>
    </cofactor>
</comment>
<evidence type="ECO:0000259" key="16">
    <source>
        <dbReference type="Pfam" id="PF01406"/>
    </source>
</evidence>
<evidence type="ECO:0000256" key="3">
    <source>
        <dbReference type="ARBA" id="ARBA00022598"/>
    </source>
</evidence>
<comment type="function">
    <text evidence="9">In addition to its role as an aminoacyl-tRNA synthetase, has also cysteine persulfide synthase activity. Produces reactive persulfide species such as cysteine persulfide (CysSSH) from substrate cysteine and mediate direct incorporation of CysSSH into proteins during translations, resulting in protein persulfides and polysulfides. CysSSHs behave as potent antioxidants and cellular protectants.</text>
</comment>
<comment type="similarity">
    <text evidence="2">Belongs to the class-I aminoacyl-tRNA synthetase family.</text>
</comment>
<feature type="domain" description="tRNA synthetases class I catalytic" evidence="16">
    <location>
        <begin position="16"/>
        <end position="269"/>
    </location>
</feature>
<sequence length="472" mass="52942">MIRRVLREYCKITPIVLMGITDVDDKIIRRANESGIAIGTLTRSTELSFFNDLASLNVLPPTALARVTENIPQIVEFIQAIHDKGLAYHDSSGGSLCFDVGAYEASEGKHYFKFSSPYEQRDTALSKGKKDPRDFALWKLGKPGEPTWESPFGNGRPGWHIECSAMASRYFGSHIDIHSGGRDLAFPHHENEEAQSCAFHDCTQWATHYIHTGHLYMGDEEKMSKSLGNTKSVPELLQECSARFFRIFCLLTHYRRDLKVSPSNVEHARSFDQIFVSLMASIRKYLSGSLPLPRPLDEPEVEQWMMKAKSEFQRALTSDFNSPLALHSMLTLANRLAPILHPSYDAPLSASNTQVKGFSSSLTLLGNLQEFFEEKLGSIGLDFRSNSRTVPANEDLPVALVDSVVAFRDRVRRCSLEIPKEVSSSVKKQLLTACDEFRSELDAHSVMIKDHGKSGSSWSFRSSTRRVSGESR</sequence>
<dbReference type="GO" id="GO:0046872">
    <property type="term" value="F:metal ion binding"/>
    <property type="evidence" value="ECO:0007669"/>
    <property type="project" value="UniProtKB-KW"/>
</dbReference>
<evidence type="ECO:0000256" key="13">
    <source>
        <dbReference type="ARBA" id="ARBA00048609"/>
    </source>
</evidence>
<evidence type="ECO:0000256" key="14">
    <source>
        <dbReference type="ARBA" id="ARBA00049046"/>
    </source>
</evidence>
<keyword evidence="5" id="KW-0547">Nucleotide-binding</keyword>
<evidence type="ECO:0000256" key="7">
    <source>
        <dbReference type="ARBA" id="ARBA00022840"/>
    </source>
</evidence>
<dbReference type="SUPFAM" id="SSF52374">
    <property type="entry name" value="Nucleotidylyl transferase"/>
    <property type="match status" value="1"/>
</dbReference>
<name>A0A7R8W8K4_9CRUS</name>
<dbReference type="PANTHER" id="PTHR10890:SF27">
    <property type="entry name" value="CYSTEINE--TRNA LIGASE, MITOCHONDRIAL-RELATED"/>
    <property type="match status" value="1"/>
</dbReference>
<evidence type="ECO:0000256" key="1">
    <source>
        <dbReference type="ARBA" id="ARBA00001947"/>
    </source>
</evidence>
<dbReference type="EMBL" id="OB660448">
    <property type="protein sequence ID" value="CAD7224833.1"/>
    <property type="molecule type" value="Genomic_DNA"/>
</dbReference>
<dbReference type="GO" id="GO:0004817">
    <property type="term" value="F:cysteine-tRNA ligase activity"/>
    <property type="evidence" value="ECO:0007669"/>
    <property type="project" value="UniProtKB-EC"/>
</dbReference>
<keyword evidence="7" id="KW-0067">ATP-binding</keyword>
<accession>A0A7R8W8K4</accession>
<gene>
    <name evidence="17" type="ORF">CTOB1V02_LOCUS2786</name>
</gene>
<evidence type="ECO:0000256" key="9">
    <source>
        <dbReference type="ARBA" id="ARBA00045476"/>
    </source>
</evidence>
<evidence type="ECO:0000256" key="11">
    <source>
        <dbReference type="ARBA" id="ARBA00047548"/>
    </source>
</evidence>
<dbReference type="InterPro" id="IPR009080">
    <property type="entry name" value="tRNAsynth_Ia_anticodon-bd"/>
</dbReference>
<evidence type="ECO:0000256" key="15">
    <source>
        <dbReference type="SAM" id="MobiDB-lite"/>
    </source>
</evidence>
<dbReference type="GO" id="GO:0005737">
    <property type="term" value="C:cytoplasm"/>
    <property type="evidence" value="ECO:0007669"/>
    <property type="project" value="TreeGrafter"/>
</dbReference>
<comment type="catalytic activity">
    <reaction evidence="11">
        <text>2 L-cysteine = S-sulfanyl-L-cysteine + L-alanine</text>
        <dbReference type="Rhea" id="RHEA:78543"/>
        <dbReference type="ChEBI" id="CHEBI:35235"/>
        <dbReference type="ChEBI" id="CHEBI:57972"/>
        <dbReference type="ChEBI" id="CHEBI:58591"/>
    </reaction>
    <physiologicalReaction direction="left-to-right" evidence="11">
        <dbReference type="Rhea" id="RHEA:78544"/>
    </physiologicalReaction>
</comment>
<dbReference type="SUPFAM" id="SSF47323">
    <property type="entry name" value="Anticodon-binding domain of a subclass of class I aminoacyl-tRNA synthetases"/>
    <property type="match status" value="1"/>
</dbReference>
<evidence type="ECO:0000256" key="12">
    <source>
        <dbReference type="ARBA" id="ARBA00047731"/>
    </source>
</evidence>
<comment type="catalytic activity">
    <reaction evidence="10">
        <text>S-disulfanyl-L-cysteine + tRNA(Cys) + ATP = (S)-disulfanyl-L-cysteinyl-tRNA(Cys) + AMP + diphosphate</text>
        <dbReference type="Rhea" id="RHEA:78651"/>
        <dbReference type="Rhea" id="RHEA-COMP:9661"/>
        <dbReference type="Rhea" id="RHEA-COMP:19120"/>
        <dbReference type="ChEBI" id="CHEBI:30616"/>
        <dbReference type="ChEBI" id="CHEBI:33019"/>
        <dbReference type="ChEBI" id="CHEBI:78442"/>
        <dbReference type="ChEBI" id="CHEBI:229465"/>
        <dbReference type="ChEBI" id="CHEBI:229521"/>
        <dbReference type="ChEBI" id="CHEBI:456215"/>
    </reaction>
    <physiologicalReaction direction="left-to-right" evidence="10">
        <dbReference type="Rhea" id="RHEA:78652"/>
    </physiologicalReaction>
</comment>
<dbReference type="InterPro" id="IPR024909">
    <property type="entry name" value="Cys-tRNA/MSH_ligase"/>
</dbReference>
<dbReference type="PRINTS" id="PR00983">
    <property type="entry name" value="TRNASYNTHCYS"/>
</dbReference>
<dbReference type="OrthoDB" id="438179at2759"/>